<reference evidence="1 2" key="1">
    <citation type="journal article" date="2018" name="Nat. Ecol. Evol.">
        <title>Shark genomes provide insights into elasmobranch evolution and the origin of vertebrates.</title>
        <authorList>
            <person name="Hara Y"/>
            <person name="Yamaguchi K"/>
            <person name="Onimaru K"/>
            <person name="Kadota M"/>
            <person name="Koyanagi M"/>
            <person name="Keeley SD"/>
            <person name="Tatsumi K"/>
            <person name="Tanaka K"/>
            <person name="Motone F"/>
            <person name="Kageyama Y"/>
            <person name="Nozu R"/>
            <person name="Adachi N"/>
            <person name="Nishimura O"/>
            <person name="Nakagawa R"/>
            <person name="Tanegashima C"/>
            <person name="Kiyatake I"/>
            <person name="Matsumoto R"/>
            <person name="Murakumo K"/>
            <person name="Nishida K"/>
            <person name="Terakita A"/>
            <person name="Kuratani S"/>
            <person name="Sato K"/>
            <person name="Hyodo S Kuraku.S."/>
        </authorList>
    </citation>
    <scope>NUCLEOTIDE SEQUENCE [LARGE SCALE GENOMIC DNA]</scope>
</reference>
<keyword evidence="2" id="KW-1185">Reference proteome</keyword>
<accession>A0A401PBH6</accession>
<sequence length="125" mass="15065">MMSVVSNQAVNRKHWNEDKIRCEREERERQESVWRRNWTPINPPNTESHHLNEISFHLLPPWIALNDLTTDYSFSQTEALHTEQSLHGDASERFEEKEHLRRRRNILRKKNTLLASITMTEIFKM</sequence>
<gene>
    <name evidence="1" type="ORF">scyTo_0005684</name>
</gene>
<comment type="caution">
    <text evidence="1">The sequence shown here is derived from an EMBL/GenBank/DDBJ whole genome shotgun (WGS) entry which is preliminary data.</text>
</comment>
<dbReference type="Proteomes" id="UP000288216">
    <property type="component" value="Unassembled WGS sequence"/>
</dbReference>
<proteinExistence type="predicted"/>
<evidence type="ECO:0000313" key="1">
    <source>
        <dbReference type="EMBL" id="GCB70477.1"/>
    </source>
</evidence>
<evidence type="ECO:0000313" key="2">
    <source>
        <dbReference type="Proteomes" id="UP000288216"/>
    </source>
</evidence>
<protein>
    <submittedName>
        <fullName evidence="1">Uncharacterized protein</fullName>
    </submittedName>
</protein>
<dbReference type="EMBL" id="BFAA01001811">
    <property type="protein sequence ID" value="GCB70477.1"/>
    <property type="molecule type" value="Genomic_DNA"/>
</dbReference>
<organism evidence="1 2">
    <name type="scientific">Scyliorhinus torazame</name>
    <name type="common">Cloudy catshark</name>
    <name type="synonym">Catulus torazame</name>
    <dbReference type="NCBI Taxonomy" id="75743"/>
    <lineage>
        <taxon>Eukaryota</taxon>
        <taxon>Metazoa</taxon>
        <taxon>Chordata</taxon>
        <taxon>Craniata</taxon>
        <taxon>Vertebrata</taxon>
        <taxon>Chondrichthyes</taxon>
        <taxon>Elasmobranchii</taxon>
        <taxon>Galeomorphii</taxon>
        <taxon>Galeoidea</taxon>
        <taxon>Carcharhiniformes</taxon>
        <taxon>Scyliorhinidae</taxon>
        <taxon>Scyliorhinus</taxon>
    </lineage>
</organism>
<dbReference type="AlphaFoldDB" id="A0A401PBH6"/>
<name>A0A401PBH6_SCYTO</name>